<feature type="compositionally biased region" description="Pro residues" evidence="1">
    <location>
        <begin position="162"/>
        <end position="175"/>
    </location>
</feature>
<feature type="compositionally biased region" description="Basic and acidic residues" evidence="1">
    <location>
        <begin position="142"/>
        <end position="156"/>
    </location>
</feature>
<reference evidence="2 3" key="1">
    <citation type="submission" date="2014-11" db="EMBL/GenBank/DDBJ databases">
        <authorList>
            <person name="Zhu J."/>
            <person name="Qi W."/>
            <person name="Song R."/>
        </authorList>
    </citation>
    <scope>NUCLEOTIDE SEQUENCE [LARGE SCALE GENOMIC DNA]</scope>
</reference>
<organism evidence="2 3">
    <name type="scientific">Vitrella brassicaformis (strain CCMP3155)</name>
    <dbReference type="NCBI Taxonomy" id="1169540"/>
    <lineage>
        <taxon>Eukaryota</taxon>
        <taxon>Sar</taxon>
        <taxon>Alveolata</taxon>
        <taxon>Colpodellida</taxon>
        <taxon>Vitrellaceae</taxon>
        <taxon>Vitrella</taxon>
    </lineage>
</organism>
<dbReference type="Proteomes" id="UP000041254">
    <property type="component" value="Unassembled WGS sequence"/>
</dbReference>
<dbReference type="InParanoid" id="A0A0G4EFH6"/>
<keyword evidence="3" id="KW-1185">Reference proteome</keyword>
<dbReference type="EMBL" id="CDMY01000206">
    <property type="protein sequence ID" value="CEL94123.1"/>
    <property type="molecule type" value="Genomic_DNA"/>
</dbReference>
<dbReference type="VEuPathDB" id="CryptoDB:Vbra_11486"/>
<feature type="region of interest" description="Disordered" evidence="1">
    <location>
        <begin position="11"/>
        <end position="65"/>
    </location>
</feature>
<sequence>MDDCRVPVRVCSGRSEASDASGEANRGPRGGQFLIRPRQQPDKDKEGVPEKAGVRHDERRADRLYRRGHCCGEEDTDRCPPVKCSVDGGARLLPTFSRNLPPQHRSHDTDRSSPATRRYDLHRSMVDGDSVGGHNGQPDPGIWRRDAHDDPDHTAAEDDCYPPSPSLPSPAPISPRPSSVGFSKPILPGCSHPQQEIDKEGGEGIDDGPGVFERVMGRHAHDRPGPPMAAAWAAKGGLLHRSQVNKEGVMWAVAPKHRRMEREGGHVQQMHKGRLDRDEVTLGPSATKASLRHAACLTVRSALRAAAIRHLAGAFMRLRVHTHSGLGGADAGFVEPMNSACVKQLSTFPARDQRAAGPVADQQPAADATWSGPPAHAQEVMREGQLWGGGVDEDPSGSADHMQNIIGIEVVNGQVIKREVRSPAPPPPATGAPARTPSRHGTATSRPKRNFIQENMIAVAAVRVCEGQEGQRAEELCCYRKSGAEATRPEVTQDATDRQTCVVVGTNGGE</sequence>
<evidence type="ECO:0000256" key="1">
    <source>
        <dbReference type="SAM" id="MobiDB-lite"/>
    </source>
</evidence>
<feature type="region of interest" description="Disordered" evidence="1">
    <location>
        <begin position="91"/>
        <end position="205"/>
    </location>
</feature>
<name>A0A0G4EFH6_VITBC</name>
<evidence type="ECO:0000313" key="3">
    <source>
        <dbReference type="Proteomes" id="UP000041254"/>
    </source>
</evidence>
<dbReference type="AlphaFoldDB" id="A0A0G4EFH6"/>
<proteinExistence type="predicted"/>
<accession>A0A0G4EFH6</accession>
<feature type="compositionally biased region" description="Basic and acidic residues" evidence="1">
    <location>
        <begin position="39"/>
        <end position="65"/>
    </location>
</feature>
<evidence type="ECO:0000313" key="2">
    <source>
        <dbReference type="EMBL" id="CEL94123.1"/>
    </source>
</evidence>
<gene>
    <name evidence="2" type="ORF">Vbra_11486</name>
</gene>
<feature type="compositionally biased region" description="Basic and acidic residues" evidence="1">
    <location>
        <begin position="105"/>
        <end position="126"/>
    </location>
</feature>
<feature type="region of interest" description="Disordered" evidence="1">
    <location>
        <begin position="420"/>
        <end position="449"/>
    </location>
</feature>
<protein>
    <submittedName>
        <fullName evidence="2">Uncharacterized protein</fullName>
    </submittedName>
</protein>